<dbReference type="PANTHER" id="PTHR34294">
    <property type="entry name" value="TRANSCRIPTIONAL REGULATOR-RELATED"/>
    <property type="match status" value="1"/>
</dbReference>
<dbReference type="SUPFAM" id="SSF100950">
    <property type="entry name" value="NagB/RpiA/CoA transferase-like"/>
    <property type="match status" value="1"/>
</dbReference>
<keyword evidence="2" id="KW-0805">Transcription regulation</keyword>
<evidence type="ECO:0000256" key="5">
    <source>
        <dbReference type="SAM" id="MobiDB-lite"/>
    </source>
</evidence>
<dbReference type="InterPro" id="IPR051054">
    <property type="entry name" value="SorC_transcr_regulators"/>
</dbReference>
<dbReference type="AlphaFoldDB" id="A0A6J4V934"/>
<dbReference type="GO" id="GO:0003677">
    <property type="term" value="F:DNA binding"/>
    <property type="evidence" value="ECO:0007669"/>
    <property type="project" value="UniProtKB-KW"/>
</dbReference>
<evidence type="ECO:0000313" key="8">
    <source>
        <dbReference type="EMBL" id="CAA9572189.1"/>
    </source>
</evidence>
<feature type="domain" description="HTH crp-type" evidence="7">
    <location>
        <begin position="34"/>
        <end position="78"/>
    </location>
</feature>
<evidence type="ECO:0000259" key="6">
    <source>
        <dbReference type="Pfam" id="PF04198"/>
    </source>
</evidence>
<evidence type="ECO:0000256" key="1">
    <source>
        <dbReference type="ARBA" id="ARBA00010466"/>
    </source>
</evidence>
<dbReference type="GO" id="GO:0006355">
    <property type="term" value="P:regulation of DNA-templated transcription"/>
    <property type="evidence" value="ECO:0007669"/>
    <property type="project" value="InterPro"/>
</dbReference>
<dbReference type="Pfam" id="PF13545">
    <property type="entry name" value="HTH_Crp_2"/>
    <property type="match status" value="1"/>
</dbReference>
<dbReference type="Gene3D" id="1.10.10.60">
    <property type="entry name" value="Homeodomain-like"/>
    <property type="match status" value="1"/>
</dbReference>
<feature type="region of interest" description="Disordered" evidence="5">
    <location>
        <begin position="1"/>
        <end position="30"/>
    </location>
</feature>
<proteinExistence type="inferred from homology"/>
<dbReference type="GO" id="GO:0030246">
    <property type="term" value="F:carbohydrate binding"/>
    <property type="evidence" value="ECO:0007669"/>
    <property type="project" value="InterPro"/>
</dbReference>
<gene>
    <name evidence="8" type="ORF">AVDCRST_MAG19-2904</name>
</gene>
<keyword evidence="3" id="KW-0238">DNA-binding</keyword>
<dbReference type="SUPFAM" id="SSF46785">
    <property type="entry name" value="Winged helix' DNA-binding domain"/>
    <property type="match status" value="1"/>
</dbReference>
<protein>
    <submittedName>
        <fullName evidence="8">Uncharacterized protein</fullName>
    </submittedName>
</protein>
<dbReference type="Pfam" id="PF04198">
    <property type="entry name" value="Sugar-bind"/>
    <property type="match status" value="1"/>
</dbReference>
<dbReference type="InterPro" id="IPR012318">
    <property type="entry name" value="HTH_CRP"/>
</dbReference>
<dbReference type="InterPro" id="IPR037171">
    <property type="entry name" value="NagB/RpiA_transferase-like"/>
</dbReference>
<dbReference type="InterPro" id="IPR007324">
    <property type="entry name" value="Sugar-bd_dom_put"/>
</dbReference>
<feature type="domain" description="Sugar-binding" evidence="6">
    <location>
        <begin position="87"/>
        <end position="338"/>
    </location>
</feature>
<evidence type="ECO:0000256" key="3">
    <source>
        <dbReference type="ARBA" id="ARBA00023125"/>
    </source>
</evidence>
<organism evidence="8">
    <name type="scientific">uncultured Thermomicrobiales bacterium</name>
    <dbReference type="NCBI Taxonomy" id="1645740"/>
    <lineage>
        <taxon>Bacteria</taxon>
        <taxon>Pseudomonadati</taxon>
        <taxon>Thermomicrobiota</taxon>
        <taxon>Thermomicrobia</taxon>
        <taxon>Thermomicrobiales</taxon>
        <taxon>environmental samples</taxon>
    </lineage>
</organism>
<name>A0A6J4V934_9BACT</name>
<evidence type="ECO:0000256" key="4">
    <source>
        <dbReference type="ARBA" id="ARBA00023163"/>
    </source>
</evidence>
<accession>A0A6J4V934</accession>
<dbReference type="PANTHER" id="PTHR34294:SF1">
    <property type="entry name" value="TRANSCRIPTIONAL REGULATOR LSRR"/>
    <property type="match status" value="1"/>
</dbReference>
<feature type="compositionally biased region" description="Basic and acidic residues" evidence="5">
    <location>
        <begin position="12"/>
        <end position="28"/>
    </location>
</feature>
<comment type="similarity">
    <text evidence="1">Belongs to the SorC transcriptional regulatory family.</text>
</comment>
<keyword evidence="4" id="KW-0804">Transcription</keyword>
<dbReference type="InterPro" id="IPR036390">
    <property type="entry name" value="WH_DNA-bd_sf"/>
</dbReference>
<reference evidence="8" key="1">
    <citation type="submission" date="2020-02" db="EMBL/GenBank/DDBJ databases">
        <authorList>
            <person name="Meier V. D."/>
        </authorList>
    </citation>
    <scope>NUCLEOTIDE SEQUENCE</scope>
    <source>
        <strain evidence="8">AVDCRST_MAG19</strain>
    </source>
</reference>
<dbReference type="EMBL" id="CADCWL010000148">
    <property type="protein sequence ID" value="CAA9572189.1"/>
    <property type="molecule type" value="Genomic_DNA"/>
</dbReference>
<evidence type="ECO:0000259" key="7">
    <source>
        <dbReference type="Pfam" id="PF13545"/>
    </source>
</evidence>
<dbReference type="Gene3D" id="3.40.50.1360">
    <property type="match status" value="1"/>
</dbReference>
<evidence type="ECO:0000256" key="2">
    <source>
        <dbReference type="ARBA" id="ARBA00023015"/>
    </source>
</evidence>
<sequence length="353" mass="37663">MGSDRPQPGRPTDAERPAPPERRDRAGGDDLLLLAEVSQRYYLDDMTQEQIARGMGVSRSNVSRMLKEARERGVVEIRVHHPLRTLAEPGERLRRLLGLRDCLVLARPAGDPAPATAEQLGALAARYLQEQVANGTTIGVGWGTTVYHVVTSGYLHPKRGTAVVQLMGSVGGATPDIDGAQIAGRLGRTLDAPVYYLHAPMVVTDAAVRAGLMRDQHIRTTLEMARRAGALLVSVGAVTRASGIYRAGYLNDADLEYIQGQGAVGDICGSYFKQDGSPCSLELGERTIAASADVMRGVPLRVGVGWGEPKALPSLGAIRAGLINVLITDEEAARELLRLLDREAVVRPAAGAA</sequence>